<evidence type="ECO:0000313" key="2">
    <source>
        <dbReference type="Proteomes" id="UP001374535"/>
    </source>
</evidence>
<dbReference type="EMBL" id="CP144695">
    <property type="protein sequence ID" value="WVZ08805.1"/>
    <property type="molecule type" value="Genomic_DNA"/>
</dbReference>
<feature type="non-terminal residue" evidence="1">
    <location>
        <position position="1"/>
    </location>
</feature>
<gene>
    <name evidence="1" type="ORF">V8G54_022151</name>
</gene>
<dbReference type="Proteomes" id="UP001374535">
    <property type="component" value="Chromosome 6"/>
</dbReference>
<name>A0AAQ3NEG4_VIGMU</name>
<proteinExistence type="predicted"/>
<keyword evidence="2" id="KW-1185">Reference proteome</keyword>
<accession>A0AAQ3NEG4</accession>
<dbReference type="AlphaFoldDB" id="A0AAQ3NEG4"/>
<reference evidence="1 2" key="1">
    <citation type="journal article" date="2023" name="Life. Sci Alliance">
        <title>Evolutionary insights into 3D genome organization and epigenetic landscape of Vigna mungo.</title>
        <authorList>
            <person name="Junaid A."/>
            <person name="Singh B."/>
            <person name="Bhatia S."/>
        </authorList>
    </citation>
    <scope>NUCLEOTIDE SEQUENCE [LARGE SCALE GENOMIC DNA]</scope>
    <source>
        <strain evidence="1">Urdbean</strain>
    </source>
</reference>
<organism evidence="1 2">
    <name type="scientific">Vigna mungo</name>
    <name type="common">Black gram</name>
    <name type="synonym">Phaseolus mungo</name>
    <dbReference type="NCBI Taxonomy" id="3915"/>
    <lineage>
        <taxon>Eukaryota</taxon>
        <taxon>Viridiplantae</taxon>
        <taxon>Streptophyta</taxon>
        <taxon>Embryophyta</taxon>
        <taxon>Tracheophyta</taxon>
        <taxon>Spermatophyta</taxon>
        <taxon>Magnoliopsida</taxon>
        <taxon>eudicotyledons</taxon>
        <taxon>Gunneridae</taxon>
        <taxon>Pentapetalae</taxon>
        <taxon>rosids</taxon>
        <taxon>fabids</taxon>
        <taxon>Fabales</taxon>
        <taxon>Fabaceae</taxon>
        <taxon>Papilionoideae</taxon>
        <taxon>50 kb inversion clade</taxon>
        <taxon>NPAAA clade</taxon>
        <taxon>indigoferoid/millettioid clade</taxon>
        <taxon>Phaseoleae</taxon>
        <taxon>Vigna</taxon>
    </lineage>
</organism>
<sequence length="110" mass="12308">MWERGKGNRRKFIPSCDATISVCGCGGNSVFFVTVELRLLHGEFSGFKEGFIPLSRDLGYCCEEEDFRCGGSSVFFATAKLRLLQGFRVLNKVSFLRLVILGVVVKKKSF</sequence>
<evidence type="ECO:0000313" key="1">
    <source>
        <dbReference type="EMBL" id="WVZ08805.1"/>
    </source>
</evidence>
<protein>
    <submittedName>
        <fullName evidence="1">Uncharacterized protein</fullName>
    </submittedName>
</protein>